<dbReference type="AlphaFoldDB" id="G8T988"/>
<accession>G8T988</accession>
<proteinExistence type="predicted"/>
<dbReference type="STRING" id="700598.Niako_1691"/>
<name>G8T988_NIAKG</name>
<dbReference type="EMBL" id="CP003178">
    <property type="protein sequence ID" value="AEV98056.1"/>
    <property type="molecule type" value="Genomic_DNA"/>
</dbReference>
<organism evidence="1 2">
    <name type="scientific">Niastella koreensis (strain DSM 17620 / KACC 11465 / NBRC 106392 / GR20-10)</name>
    <dbReference type="NCBI Taxonomy" id="700598"/>
    <lineage>
        <taxon>Bacteria</taxon>
        <taxon>Pseudomonadati</taxon>
        <taxon>Bacteroidota</taxon>
        <taxon>Chitinophagia</taxon>
        <taxon>Chitinophagales</taxon>
        <taxon>Chitinophagaceae</taxon>
        <taxon>Niastella</taxon>
    </lineage>
</organism>
<evidence type="ECO:0000313" key="2">
    <source>
        <dbReference type="Proteomes" id="UP000005438"/>
    </source>
</evidence>
<dbReference type="HOGENOM" id="CLU_3170741_0_0_10"/>
<reference evidence="1 2" key="1">
    <citation type="submission" date="2011-12" db="EMBL/GenBank/DDBJ databases">
        <title>The complete genome of Niastella koreensis GR20-10.</title>
        <authorList>
            <consortium name="US DOE Joint Genome Institute (JGI-PGF)"/>
            <person name="Lucas S."/>
            <person name="Han J."/>
            <person name="Lapidus A."/>
            <person name="Bruce D."/>
            <person name="Goodwin L."/>
            <person name="Pitluck S."/>
            <person name="Peters L."/>
            <person name="Kyrpides N."/>
            <person name="Mavromatis K."/>
            <person name="Ivanova N."/>
            <person name="Mikhailova N."/>
            <person name="Davenport K."/>
            <person name="Saunders E."/>
            <person name="Detter J.C."/>
            <person name="Tapia R."/>
            <person name="Han C."/>
            <person name="Land M."/>
            <person name="Hauser L."/>
            <person name="Markowitz V."/>
            <person name="Cheng J.-F."/>
            <person name="Hugenholtz P."/>
            <person name="Woyke T."/>
            <person name="Wu D."/>
            <person name="Tindall B."/>
            <person name="Pomrenke H."/>
            <person name="Brambilla E."/>
            <person name="Klenk H.-P."/>
            <person name="Eisen J.A."/>
        </authorList>
    </citation>
    <scope>NUCLEOTIDE SEQUENCE [LARGE SCALE GENOMIC DNA]</scope>
    <source>
        <strain evidence="2">DSM 17620 / KACC 11465 / NBRC 106392 / GR20-10</strain>
    </source>
</reference>
<evidence type="ECO:0000313" key="1">
    <source>
        <dbReference type="EMBL" id="AEV98056.1"/>
    </source>
</evidence>
<sequence length="47" mass="5105">MKKSVLILIMSFCTCVAYTQIISPTIQGKWGIDADAQADIFVVGLSK</sequence>
<dbReference type="Proteomes" id="UP000005438">
    <property type="component" value="Chromosome"/>
</dbReference>
<dbReference type="KEGG" id="nko:Niako_1691"/>
<gene>
    <name evidence="1" type="ordered locus">Niako_1691</name>
</gene>
<protein>
    <submittedName>
        <fullName evidence="1">Uncharacterized protein</fullName>
    </submittedName>
</protein>
<dbReference type="RefSeq" id="WP_014217970.1">
    <property type="nucleotide sequence ID" value="NC_016609.1"/>
</dbReference>
<dbReference type="OrthoDB" id="599464at2"/>